<gene>
    <name evidence="1" type="ORF">ACJMK2_013946</name>
</gene>
<dbReference type="AlphaFoldDB" id="A0ABD3V205"/>
<comment type="caution">
    <text evidence="1">The sequence shown here is derived from an EMBL/GenBank/DDBJ whole genome shotgun (WGS) entry which is preliminary data.</text>
</comment>
<keyword evidence="2" id="KW-1185">Reference proteome</keyword>
<proteinExistence type="predicted"/>
<dbReference type="Proteomes" id="UP001634394">
    <property type="component" value="Unassembled WGS sequence"/>
</dbReference>
<dbReference type="EMBL" id="JBJQND010000014">
    <property type="protein sequence ID" value="KAL3854688.1"/>
    <property type="molecule type" value="Genomic_DNA"/>
</dbReference>
<protein>
    <submittedName>
        <fullName evidence="1">Uncharacterized protein</fullName>
    </submittedName>
</protein>
<organism evidence="1 2">
    <name type="scientific">Sinanodonta woodiana</name>
    <name type="common">Chinese pond mussel</name>
    <name type="synonym">Anodonta woodiana</name>
    <dbReference type="NCBI Taxonomy" id="1069815"/>
    <lineage>
        <taxon>Eukaryota</taxon>
        <taxon>Metazoa</taxon>
        <taxon>Spiralia</taxon>
        <taxon>Lophotrochozoa</taxon>
        <taxon>Mollusca</taxon>
        <taxon>Bivalvia</taxon>
        <taxon>Autobranchia</taxon>
        <taxon>Heteroconchia</taxon>
        <taxon>Palaeoheterodonta</taxon>
        <taxon>Unionida</taxon>
        <taxon>Unionoidea</taxon>
        <taxon>Unionidae</taxon>
        <taxon>Unioninae</taxon>
        <taxon>Sinanodonta</taxon>
    </lineage>
</organism>
<evidence type="ECO:0000313" key="1">
    <source>
        <dbReference type="EMBL" id="KAL3854688.1"/>
    </source>
</evidence>
<reference evidence="1 2" key="1">
    <citation type="submission" date="2024-11" db="EMBL/GenBank/DDBJ databases">
        <title>Chromosome-level genome assembly of the freshwater bivalve Anodonta woodiana.</title>
        <authorList>
            <person name="Chen X."/>
        </authorList>
    </citation>
    <scope>NUCLEOTIDE SEQUENCE [LARGE SCALE GENOMIC DNA]</scope>
    <source>
        <strain evidence="1">MN2024</strain>
        <tissue evidence="1">Gills</tissue>
    </source>
</reference>
<evidence type="ECO:0000313" key="2">
    <source>
        <dbReference type="Proteomes" id="UP001634394"/>
    </source>
</evidence>
<name>A0ABD3V205_SINWO</name>
<sequence length="86" mass="9893">MKLRAKLVADISDPLKANAIEQSQKEGKVFEDTSSGRAKLRYIVGWCVATLRHRKRSAVRQNLYSNNSRDYVNQLYYQASMLDTLI</sequence>
<accession>A0ABD3V205</accession>